<dbReference type="EMBL" id="PVWO01000351">
    <property type="protein sequence ID" value="PSB51663.1"/>
    <property type="molecule type" value="Genomic_DNA"/>
</dbReference>
<sequence>MADGMLIGDNLRPGEGFVPSSSRLLQIEPYPAATNQTSGTRHTSTNNQNVQGSLRGGTPPLNGGSGGSLPQIRVLQAPEMLDK</sequence>
<accession>A0A2T1G360</accession>
<reference evidence="2 3" key="1">
    <citation type="submission" date="2018-03" db="EMBL/GenBank/DDBJ databases">
        <title>The ancient ancestry and fast evolution of plastids.</title>
        <authorList>
            <person name="Moore K.R."/>
            <person name="Magnabosco C."/>
            <person name="Momper L."/>
            <person name="Gold D.A."/>
            <person name="Bosak T."/>
            <person name="Fournier G.P."/>
        </authorList>
    </citation>
    <scope>NUCLEOTIDE SEQUENCE [LARGE SCALE GENOMIC DNA]</scope>
    <source>
        <strain evidence="2 3">CCALA 037</strain>
    </source>
</reference>
<evidence type="ECO:0000313" key="2">
    <source>
        <dbReference type="EMBL" id="PSB51663.1"/>
    </source>
</evidence>
<dbReference type="AlphaFoldDB" id="A0A2T1G360"/>
<gene>
    <name evidence="2" type="ORF">C7B77_21360</name>
</gene>
<evidence type="ECO:0000256" key="1">
    <source>
        <dbReference type="SAM" id="MobiDB-lite"/>
    </source>
</evidence>
<dbReference type="Proteomes" id="UP000238937">
    <property type="component" value="Unassembled WGS sequence"/>
</dbReference>
<feature type="compositionally biased region" description="Polar residues" evidence="1">
    <location>
        <begin position="33"/>
        <end position="52"/>
    </location>
</feature>
<proteinExistence type="predicted"/>
<protein>
    <submittedName>
        <fullName evidence="2">Uncharacterized protein</fullName>
    </submittedName>
</protein>
<evidence type="ECO:0000313" key="3">
    <source>
        <dbReference type="Proteomes" id="UP000238937"/>
    </source>
</evidence>
<name>A0A2T1G360_9CYAN</name>
<feature type="region of interest" description="Disordered" evidence="1">
    <location>
        <begin position="29"/>
        <end position="83"/>
    </location>
</feature>
<comment type="caution">
    <text evidence="2">The sequence shown here is derived from an EMBL/GenBank/DDBJ whole genome shotgun (WGS) entry which is preliminary data.</text>
</comment>
<organism evidence="2 3">
    <name type="scientific">Chamaesiphon polymorphus CCALA 037</name>
    <dbReference type="NCBI Taxonomy" id="2107692"/>
    <lineage>
        <taxon>Bacteria</taxon>
        <taxon>Bacillati</taxon>
        <taxon>Cyanobacteriota</taxon>
        <taxon>Cyanophyceae</taxon>
        <taxon>Gomontiellales</taxon>
        <taxon>Chamaesiphonaceae</taxon>
        <taxon>Chamaesiphon</taxon>
    </lineage>
</organism>
<keyword evidence="3" id="KW-1185">Reference proteome</keyword>